<name>A0A938YCV8_9ACTN</name>
<organism evidence="2 3">
    <name type="scientific">Nakamurella leprariae</name>
    <dbReference type="NCBI Taxonomy" id="2803911"/>
    <lineage>
        <taxon>Bacteria</taxon>
        <taxon>Bacillati</taxon>
        <taxon>Actinomycetota</taxon>
        <taxon>Actinomycetes</taxon>
        <taxon>Nakamurellales</taxon>
        <taxon>Nakamurellaceae</taxon>
        <taxon>Nakamurella</taxon>
    </lineage>
</organism>
<feature type="transmembrane region" description="Helical" evidence="1">
    <location>
        <begin position="7"/>
        <end position="27"/>
    </location>
</feature>
<evidence type="ECO:0000313" key="2">
    <source>
        <dbReference type="EMBL" id="MBM9467256.1"/>
    </source>
</evidence>
<dbReference type="RefSeq" id="WP_205260212.1">
    <property type="nucleotide sequence ID" value="NZ_JAERWK010000010.1"/>
</dbReference>
<protein>
    <submittedName>
        <fullName evidence="2">Uncharacterized protein</fullName>
    </submittedName>
</protein>
<dbReference type="Proteomes" id="UP000663792">
    <property type="component" value="Unassembled WGS sequence"/>
</dbReference>
<keyword evidence="1" id="KW-1133">Transmembrane helix</keyword>
<dbReference type="EMBL" id="JAERWK010000010">
    <property type="protein sequence ID" value="MBM9467256.1"/>
    <property type="molecule type" value="Genomic_DNA"/>
</dbReference>
<proteinExistence type="predicted"/>
<dbReference type="AlphaFoldDB" id="A0A938YCV8"/>
<sequence length="100" mass="10835">MSAILDSIAPVMTGLAGLATATVLLFITRRQDRQISELRDEITAVRQGDHHRVDGTECAVTSQIHGSDPFGPCLHCGHFHQIDVPCGLCQAEIGQRRLSS</sequence>
<reference evidence="2" key="1">
    <citation type="submission" date="2021-01" db="EMBL/GenBank/DDBJ databases">
        <title>YIM 132084 draft genome.</title>
        <authorList>
            <person name="An D."/>
        </authorList>
    </citation>
    <scope>NUCLEOTIDE SEQUENCE</scope>
    <source>
        <strain evidence="2">YIM 132084</strain>
    </source>
</reference>
<comment type="caution">
    <text evidence="2">The sequence shown here is derived from an EMBL/GenBank/DDBJ whole genome shotgun (WGS) entry which is preliminary data.</text>
</comment>
<evidence type="ECO:0000313" key="3">
    <source>
        <dbReference type="Proteomes" id="UP000663792"/>
    </source>
</evidence>
<keyword evidence="3" id="KW-1185">Reference proteome</keyword>
<keyword evidence="1" id="KW-0472">Membrane</keyword>
<gene>
    <name evidence="2" type="ORF">JL106_08190</name>
</gene>
<evidence type="ECO:0000256" key="1">
    <source>
        <dbReference type="SAM" id="Phobius"/>
    </source>
</evidence>
<accession>A0A938YCV8</accession>
<keyword evidence="1" id="KW-0812">Transmembrane</keyword>